<dbReference type="InterPro" id="IPR011047">
    <property type="entry name" value="Quinoprotein_ADH-like_sf"/>
</dbReference>
<dbReference type="EMBL" id="CAJEWN010000026">
    <property type="protein sequence ID" value="CAD2140861.1"/>
    <property type="molecule type" value="Genomic_DNA"/>
</dbReference>
<feature type="domain" description="Pyrrolo-quinoline quinone repeat" evidence="2">
    <location>
        <begin position="616"/>
        <end position="976"/>
    </location>
</feature>
<dbReference type="AlphaFoldDB" id="A0A6V7U1X9"/>
<accession>A0A6V7U1X9</accession>
<protein>
    <submittedName>
        <fullName evidence="3">Uncharacterized protein</fullName>
    </submittedName>
</protein>
<sequence>MTCNKNKNSNYNLDEIPSTFQCTELALDSSTSSQNELISKTFTLSNLMEIAQKILNLFKEDKNQVIGAVMEKSALLVCVLIGIIKSKNSFIILEPSSTEFTLSQIKRFKITKIIYHSTNLLEEISIKSSPNSIQIEENLFFYDTGQEEENNNFENEPIAYAIQTSGSTGEPKVVHVPYSCIMPNIDDFIQRFSLTSNSSILFSTCLGFDPSMVELFLSIKLGAQLIIPPKEIIGGISHSILKKFEKINFVQTTPALLQCLSTNCLNFIFGPNSSIEFLLIGGENFPLNLIRRYINCSTKTRIFNVYGLTEVSCWASCFEFNCENIGHFSNESIPIGNPLLETKFGINEERILQIYERKCFVNFFRNKEEEPTNTGDIAFIKIINEEKLICVKSRYKPQSQLPSLELETFILNNCLRDTFVKLVFVGACKFLFLKVDGNYGIDTKDLLKQIPKRLWPTRIFCIAESNIRSDFLTLNGKIDETKLIDYIKLNYYNKFTSLLNFLNKNYNIPLNPTLSNLSSSLRYYGIGSLEAVEICFYLENFSSYSSKNIFETFGDKMQFILDENTTLGNFLKIFENCQENGNQINIVEDTGKEEKCLEFLLINSTVKSKECWNVDLGKCVDGTPVYSDGVIYAASHLGVLKGISLTSGSTMFNYLAENERFEAGCVVNQHYMAIGGFSGNLLVFENNLITNQQPLLTISCSSEIRMTPIFDEKFNLIWGDYSGIIYNLNIQNGELKQIFNCTKHSFGSLRTSPLIVNNLIIFATLNGFLFAIDKISGQLYWQTKLDSPIFAQPISFSVDDNRSFCIALTVKGGLYCVKISDGDVACQINLNNNTSTTITNTPTFFDSPTPLNSPNYFLISAGKSHLLLIKYNELNNNFVFIKQIILPNTTCIVKRPLILNEDVFVLNSTGSLFLLKSETLISNNDNQQQPLAAHLIIDLKAETFGHPLILPLKNNNEEEAFNIVIGTRKNLLHCFVFNFLNDQTE</sequence>
<dbReference type="InterPro" id="IPR042099">
    <property type="entry name" value="ANL_N_sf"/>
</dbReference>
<dbReference type="PANTHER" id="PTHR44394:SF1">
    <property type="entry name" value="BETA-ALANINE-ACTIVATING ENZYME"/>
    <property type="match status" value="1"/>
</dbReference>
<comment type="caution">
    <text evidence="3">The sequence shown here is derived from an EMBL/GenBank/DDBJ whole genome shotgun (WGS) entry which is preliminary data.</text>
</comment>
<dbReference type="OrthoDB" id="408177at2759"/>
<dbReference type="Gene3D" id="3.40.50.12780">
    <property type="entry name" value="N-terminal domain of ligase-like"/>
    <property type="match status" value="1"/>
</dbReference>
<proteinExistence type="predicted"/>
<dbReference type="InterPro" id="IPR052091">
    <property type="entry name" value="Beta-ala_Activ/Resist"/>
</dbReference>
<name>A0A6V7U1X9_MELEN</name>
<dbReference type="SMART" id="SM00564">
    <property type="entry name" value="PQQ"/>
    <property type="match status" value="3"/>
</dbReference>
<evidence type="ECO:0000259" key="1">
    <source>
        <dbReference type="Pfam" id="PF00501"/>
    </source>
</evidence>
<evidence type="ECO:0000313" key="3">
    <source>
        <dbReference type="EMBL" id="CAD2140861.1"/>
    </source>
</evidence>
<dbReference type="InterPro" id="IPR000873">
    <property type="entry name" value="AMP-dep_synth/lig_dom"/>
</dbReference>
<evidence type="ECO:0000313" key="4">
    <source>
        <dbReference type="Proteomes" id="UP000580250"/>
    </source>
</evidence>
<gene>
    <name evidence="3" type="ORF">MENT_LOCUS6649</name>
</gene>
<dbReference type="Pfam" id="PF00501">
    <property type="entry name" value="AMP-binding"/>
    <property type="match status" value="1"/>
</dbReference>
<evidence type="ECO:0000259" key="2">
    <source>
        <dbReference type="Pfam" id="PF13570"/>
    </source>
</evidence>
<dbReference type="GO" id="GO:0043041">
    <property type="term" value="P:amino acid activation for nonribosomal peptide biosynthetic process"/>
    <property type="evidence" value="ECO:0007669"/>
    <property type="project" value="TreeGrafter"/>
</dbReference>
<dbReference type="InterPro" id="IPR018391">
    <property type="entry name" value="PQQ_b-propeller_rpt"/>
</dbReference>
<dbReference type="PANTHER" id="PTHR44394">
    <property type="entry name" value="BETA-ALANINE-ACTIVATING ENZYME"/>
    <property type="match status" value="1"/>
</dbReference>
<feature type="domain" description="AMP-dependent synthetase/ligase" evidence="1">
    <location>
        <begin position="49"/>
        <end position="343"/>
    </location>
</feature>
<dbReference type="Gene3D" id="2.130.10.10">
    <property type="entry name" value="YVTN repeat-like/Quinoprotein amine dehydrogenase"/>
    <property type="match status" value="1"/>
</dbReference>
<dbReference type="Proteomes" id="UP000580250">
    <property type="component" value="Unassembled WGS sequence"/>
</dbReference>
<dbReference type="SUPFAM" id="SSF56801">
    <property type="entry name" value="Acetyl-CoA synthetase-like"/>
    <property type="match status" value="1"/>
</dbReference>
<reference evidence="3 4" key="1">
    <citation type="submission" date="2020-08" db="EMBL/GenBank/DDBJ databases">
        <authorList>
            <person name="Koutsovoulos G."/>
            <person name="Danchin GJ E."/>
        </authorList>
    </citation>
    <scope>NUCLEOTIDE SEQUENCE [LARGE SCALE GENOMIC DNA]</scope>
</reference>
<dbReference type="InterPro" id="IPR002372">
    <property type="entry name" value="PQQ_rpt_dom"/>
</dbReference>
<dbReference type="InterPro" id="IPR015943">
    <property type="entry name" value="WD40/YVTN_repeat-like_dom_sf"/>
</dbReference>
<dbReference type="SUPFAM" id="SSF50998">
    <property type="entry name" value="Quinoprotein alcohol dehydrogenase-like"/>
    <property type="match status" value="1"/>
</dbReference>
<dbReference type="Pfam" id="PF13570">
    <property type="entry name" value="Beta-prop_ACSF4"/>
    <property type="match status" value="1"/>
</dbReference>
<organism evidence="3 4">
    <name type="scientific">Meloidogyne enterolobii</name>
    <name type="common">Root-knot nematode worm</name>
    <name type="synonym">Meloidogyne mayaguensis</name>
    <dbReference type="NCBI Taxonomy" id="390850"/>
    <lineage>
        <taxon>Eukaryota</taxon>
        <taxon>Metazoa</taxon>
        <taxon>Ecdysozoa</taxon>
        <taxon>Nematoda</taxon>
        <taxon>Chromadorea</taxon>
        <taxon>Rhabditida</taxon>
        <taxon>Tylenchina</taxon>
        <taxon>Tylenchomorpha</taxon>
        <taxon>Tylenchoidea</taxon>
        <taxon>Meloidogynidae</taxon>
        <taxon>Meloidogyninae</taxon>
        <taxon>Meloidogyne</taxon>
    </lineage>
</organism>